<proteinExistence type="predicted"/>
<evidence type="ECO:0000256" key="1">
    <source>
        <dbReference type="SAM" id="MobiDB-lite"/>
    </source>
</evidence>
<dbReference type="AlphaFoldDB" id="A0A4S8MSM2"/>
<dbReference type="Proteomes" id="UP000297245">
    <property type="component" value="Unassembled WGS sequence"/>
</dbReference>
<feature type="compositionally biased region" description="Polar residues" evidence="1">
    <location>
        <begin position="195"/>
        <end position="212"/>
    </location>
</feature>
<dbReference type="EMBL" id="ML179046">
    <property type="protein sequence ID" value="THV05871.1"/>
    <property type="molecule type" value="Genomic_DNA"/>
</dbReference>
<feature type="compositionally biased region" description="Low complexity" evidence="1">
    <location>
        <begin position="172"/>
        <end position="184"/>
    </location>
</feature>
<evidence type="ECO:0000313" key="2">
    <source>
        <dbReference type="EMBL" id="THV05871.1"/>
    </source>
</evidence>
<organism evidence="2 3">
    <name type="scientific">Dendrothele bispora (strain CBS 962.96)</name>
    <dbReference type="NCBI Taxonomy" id="1314807"/>
    <lineage>
        <taxon>Eukaryota</taxon>
        <taxon>Fungi</taxon>
        <taxon>Dikarya</taxon>
        <taxon>Basidiomycota</taxon>
        <taxon>Agaricomycotina</taxon>
        <taxon>Agaricomycetes</taxon>
        <taxon>Agaricomycetidae</taxon>
        <taxon>Agaricales</taxon>
        <taxon>Agaricales incertae sedis</taxon>
        <taxon>Dendrothele</taxon>
    </lineage>
</organism>
<keyword evidence="3" id="KW-1185">Reference proteome</keyword>
<sequence>MGGRRLVFSSGSPEGGYGGAFASGVGAGVGSAGAMVVEKLPSSDEHNSNLKDVVSVPSGRGARLNNDNVVVRKLPPGSNCHSAAANRPTSQDVIDLTAAGVISGYAYSISEYSDRTSRTGSLDSKIAELWRNARVAINGLTRARSRRSTSRRTIQSGYSGYYGDGNIRVDGSDGTSISRSGSGSDDNDDINKSGTSGTNFSFHVTQPSPTNGLSSSLSSSEPSVFYTAVPKPQQSQPQSSQPVRDTIPDANTGTGTDTGELVGGNMGSGIGFVKADSSKPGVVTTLMDRLTPWFHFPTFSRPPPQAGIPTSTVPSWHSNFSNVDLVGEGSTADPTKGSYNTNASFNAQSQSRSSDPQGGGTLTVPSQAHSVRAHSTEATNTEEGFGSYASYVSLLGLPRGTATSSGQNHESPLGLRQSNGSSLTWASVKSGGSSTISYSPVSHGIMTTVSESHLSHGRSDEY</sequence>
<protein>
    <submittedName>
        <fullName evidence="2">Uncharacterized protein</fullName>
    </submittedName>
</protein>
<evidence type="ECO:0000313" key="3">
    <source>
        <dbReference type="Proteomes" id="UP000297245"/>
    </source>
</evidence>
<feature type="region of interest" description="Disordered" evidence="1">
    <location>
        <begin position="327"/>
        <end position="381"/>
    </location>
</feature>
<feature type="compositionally biased region" description="Polar residues" evidence="1">
    <location>
        <begin position="337"/>
        <end position="356"/>
    </location>
</feature>
<gene>
    <name evidence="2" type="ORF">K435DRAFT_960920</name>
</gene>
<accession>A0A4S8MSM2</accession>
<feature type="compositionally biased region" description="Low complexity" evidence="1">
    <location>
        <begin position="232"/>
        <end position="242"/>
    </location>
</feature>
<feature type="region of interest" description="Disordered" evidence="1">
    <location>
        <begin position="145"/>
        <end position="260"/>
    </location>
</feature>
<name>A0A4S8MSM2_DENBC</name>
<reference evidence="2 3" key="1">
    <citation type="journal article" date="2019" name="Nat. Ecol. Evol.">
        <title>Megaphylogeny resolves global patterns of mushroom evolution.</title>
        <authorList>
            <person name="Varga T."/>
            <person name="Krizsan K."/>
            <person name="Foldi C."/>
            <person name="Dima B."/>
            <person name="Sanchez-Garcia M."/>
            <person name="Sanchez-Ramirez S."/>
            <person name="Szollosi G.J."/>
            <person name="Szarkandi J.G."/>
            <person name="Papp V."/>
            <person name="Albert L."/>
            <person name="Andreopoulos W."/>
            <person name="Angelini C."/>
            <person name="Antonin V."/>
            <person name="Barry K.W."/>
            <person name="Bougher N.L."/>
            <person name="Buchanan P."/>
            <person name="Buyck B."/>
            <person name="Bense V."/>
            <person name="Catcheside P."/>
            <person name="Chovatia M."/>
            <person name="Cooper J."/>
            <person name="Damon W."/>
            <person name="Desjardin D."/>
            <person name="Finy P."/>
            <person name="Geml J."/>
            <person name="Haridas S."/>
            <person name="Hughes K."/>
            <person name="Justo A."/>
            <person name="Karasinski D."/>
            <person name="Kautmanova I."/>
            <person name="Kiss B."/>
            <person name="Kocsube S."/>
            <person name="Kotiranta H."/>
            <person name="LaButti K.M."/>
            <person name="Lechner B.E."/>
            <person name="Liimatainen K."/>
            <person name="Lipzen A."/>
            <person name="Lukacs Z."/>
            <person name="Mihaltcheva S."/>
            <person name="Morgado L.N."/>
            <person name="Niskanen T."/>
            <person name="Noordeloos M.E."/>
            <person name="Ohm R.A."/>
            <person name="Ortiz-Santana B."/>
            <person name="Ovrebo C."/>
            <person name="Racz N."/>
            <person name="Riley R."/>
            <person name="Savchenko A."/>
            <person name="Shiryaev A."/>
            <person name="Soop K."/>
            <person name="Spirin V."/>
            <person name="Szebenyi C."/>
            <person name="Tomsovsky M."/>
            <person name="Tulloss R.E."/>
            <person name="Uehling J."/>
            <person name="Grigoriev I.V."/>
            <person name="Vagvolgyi C."/>
            <person name="Papp T."/>
            <person name="Martin F.M."/>
            <person name="Miettinen O."/>
            <person name="Hibbett D.S."/>
            <person name="Nagy L.G."/>
        </authorList>
    </citation>
    <scope>NUCLEOTIDE SEQUENCE [LARGE SCALE GENOMIC DNA]</scope>
    <source>
        <strain evidence="2 3">CBS 962.96</strain>
    </source>
</reference>